<dbReference type="CDD" id="cd06579">
    <property type="entry name" value="TM_PBP1_transp_AraH_like"/>
    <property type="match status" value="1"/>
</dbReference>
<evidence type="ECO:0000256" key="5">
    <source>
        <dbReference type="ARBA" id="ARBA00022989"/>
    </source>
</evidence>
<evidence type="ECO:0000256" key="3">
    <source>
        <dbReference type="ARBA" id="ARBA00022475"/>
    </source>
</evidence>
<evidence type="ECO:0000256" key="4">
    <source>
        <dbReference type="ARBA" id="ARBA00022692"/>
    </source>
</evidence>
<evidence type="ECO:0000313" key="8">
    <source>
        <dbReference type="EMBL" id="OAT76379.1"/>
    </source>
</evidence>
<reference evidence="9" key="1">
    <citation type="submission" date="2016-05" db="EMBL/GenBank/DDBJ databases">
        <authorList>
            <person name="Behera P."/>
            <person name="Vaishampayan P."/>
            <person name="Singh N."/>
            <person name="Raina V."/>
            <person name="Suar M."/>
            <person name="Pattnaik A."/>
            <person name="Rastogi G."/>
        </authorList>
    </citation>
    <scope>NUCLEOTIDE SEQUENCE [LARGE SCALE GENOMIC DNA]</scope>
    <source>
        <strain evidence="9">MP23</strain>
    </source>
</reference>
<dbReference type="GO" id="GO:0005886">
    <property type="term" value="C:plasma membrane"/>
    <property type="evidence" value="ECO:0007669"/>
    <property type="project" value="UniProtKB-SubCell"/>
</dbReference>
<dbReference type="STRING" id="1691903.A9B99_08665"/>
<gene>
    <name evidence="8" type="ORF">A9B99_08665</name>
</gene>
<accession>A0A1B7L1W5</accession>
<proteinExistence type="inferred from homology"/>
<dbReference type="Pfam" id="PF02653">
    <property type="entry name" value="BPD_transp_2"/>
    <property type="match status" value="1"/>
</dbReference>
<feature type="transmembrane region" description="Helical" evidence="7">
    <location>
        <begin position="89"/>
        <end position="109"/>
    </location>
</feature>
<feature type="transmembrane region" description="Helical" evidence="7">
    <location>
        <begin position="211"/>
        <end position="231"/>
    </location>
</feature>
<keyword evidence="6 7" id="KW-0472">Membrane</keyword>
<dbReference type="GO" id="GO:0022857">
    <property type="term" value="F:transmembrane transporter activity"/>
    <property type="evidence" value="ECO:0007669"/>
    <property type="project" value="InterPro"/>
</dbReference>
<keyword evidence="3" id="KW-1003">Cell membrane</keyword>
<feature type="transmembrane region" description="Helical" evidence="7">
    <location>
        <begin position="44"/>
        <end position="77"/>
    </location>
</feature>
<keyword evidence="9" id="KW-1185">Reference proteome</keyword>
<comment type="caution">
    <text evidence="8">The sequence shown here is derived from an EMBL/GenBank/DDBJ whole genome shotgun (WGS) entry which is preliminary data.</text>
</comment>
<dbReference type="AlphaFoldDB" id="A0A1B7L1W5"/>
<dbReference type="PANTHER" id="PTHR32196">
    <property type="entry name" value="ABC TRANSPORTER PERMEASE PROTEIN YPHD-RELATED-RELATED"/>
    <property type="match status" value="1"/>
</dbReference>
<dbReference type="Proteomes" id="UP000078225">
    <property type="component" value="Unassembled WGS sequence"/>
</dbReference>
<organism evidence="8 9">
    <name type="scientific">Mangrovibacter phragmitis</name>
    <dbReference type="NCBI Taxonomy" id="1691903"/>
    <lineage>
        <taxon>Bacteria</taxon>
        <taxon>Pseudomonadati</taxon>
        <taxon>Pseudomonadota</taxon>
        <taxon>Gammaproteobacteria</taxon>
        <taxon>Enterobacterales</taxon>
        <taxon>Enterobacteriaceae</taxon>
        <taxon>Mangrovibacter</taxon>
    </lineage>
</organism>
<dbReference type="InterPro" id="IPR001851">
    <property type="entry name" value="ABC_transp_permease"/>
</dbReference>
<dbReference type="OrthoDB" id="5422926at2"/>
<evidence type="ECO:0000256" key="6">
    <source>
        <dbReference type="ARBA" id="ARBA00023136"/>
    </source>
</evidence>
<feature type="transmembrane region" description="Helical" evidence="7">
    <location>
        <begin position="251"/>
        <end position="274"/>
    </location>
</feature>
<feature type="transmembrane region" description="Helical" evidence="7">
    <location>
        <begin position="295"/>
        <end position="315"/>
    </location>
</feature>
<keyword evidence="4 7" id="KW-0812">Transmembrane</keyword>
<sequence>MMKRNLPLVITLLVFILGYLFCLAKFPGFASTRVICNILTDNAFLGIIAVGMTFVIISGGIDLSVGSVIAFTGVFLAKALGDWGMSPVVAFPLILLMGCGFGAFMGLLIDSLKIPAFIITLAGMFFLRGASYLLSEESIPINNPVYETLSTLAWRIPGGGRLSFLGVVMLVVVVFGILVASRTQFGNRVYAIGGSATSANLMGISTRSTTIGIYMLSTGLATLAGIIFSIYTSAGYALAGVGVELDAIASVVIGGTLLSGGVGTVLGTLFGVSIQGLIQTYINFDGTLSSWWTKIAIGILLFIFIAMQRGLMAFWEGRQSVPVNRVNIEPTKT</sequence>
<dbReference type="NCBIfam" id="NF008630">
    <property type="entry name" value="PRK11618.1"/>
    <property type="match status" value="1"/>
</dbReference>
<dbReference type="EMBL" id="LYRP01000022">
    <property type="protein sequence ID" value="OAT76379.1"/>
    <property type="molecule type" value="Genomic_DNA"/>
</dbReference>
<comment type="subcellular location">
    <subcellularLocation>
        <location evidence="1">Cell inner membrane</location>
        <topology evidence="1">Multi-pass membrane protein</topology>
    </subcellularLocation>
</comment>
<dbReference type="RefSeq" id="WP_064598311.1">
    <property type="nucleotide sequence ID" value="NZ_CP134782.1"/>
</dbReference>
<dbReference type="PANTHER" id="PTHR32196:SF63">
    <property type="entry name" value="INNER MEMBRANE ABC TRANSPORTER PERMEASE PROTEIN YJFF"/>
    <property type="match status" value="1"/>
</dbReference>
<protein>
    <submittedName>
        <fullName evidence="8">Sugar ABC transporter permease YjfF</fullName>
    </submittedName>
</protein>
<evidence type="ECO:0000256" key="1">
    <source>
        <dbReference type="ARBA" id="ARBA00004429"/>
    </source>
</evidence>
<evidence type="ECO:0000256" key="2">
    <source>
        <dbReference type="ARBA" id="ARBA00007942"/>
    </source>
</evidence>
<evidence type="ECO:0000313" key="9">
    <source>
        <dbReference type="Proteomes" id="UP000078225"/>
    </source>
</evidence>
<name>A0A1B7L1W5_9ENTR</name>
<evidence type="ECO:0000256" key="7">
    <source>
        <dbReference type="SAM" id="Phobius"/>
    </source>
</evidence>
<keyword evidence="5 7" id="KW-1133">Transmembrane helix</keyword>
<comment type="similarity">
    <text evidence="2">Belongs to the binding-protein-dependent transport system permease family. AraH/RbsC subfamily.</text>
</comment>
<feature type="transmembrane region" description="Helical" evidence="7">
    <location>
        <begin position="6"/>
        <end position="24"/>
    </location>
</feature>
<feature type="transmembrane region" description="Helical" evidence="7">
    <location>
        <begin position="162"/>
        <end position="180"/>
    </location>
</feature>